<name>A0A930YSQ0_9ACTN</name>
<gene>
    <name evidence="1" type="ORF">HXK26_00930</name>
</gene>
<evidence type="ECO:0000313" key="1">
    <source>
        <dbReference type="EMBL" id="MBF4807247.1"/>
    </source>
</evidence>
<protein>
    <submittedName>
        <fullName evidence="1">Uncharacterized protein</fullName>
    </submittedName>
</protein>
<proteinExistence type="predicted"/>
<dbReference type="EMBL" id="JABZGW010000016">
    <property type="protein sequence ID" value="MBF4807247.1"/>
    <property type="molecule type" value="Genomic_DNA"/>
</dbReference>
<comment type="caution">
    <text evidence="1">The sequence shown here is derived from an EMBL/GenBank/DDBJ whole genome shotgun (WGS) entry which is preliminary data.</text>
</comment>
<accession>A0A930YSQ0</accession>
<dbReference type="AlphaFoldDB" id="A0A930YSQ0"/>
<reference evidence="1" key="1">
    <citation type="submission" date="2020-04" db="EMBL/GenBank/DDBJ databases">
        <title>Deep metagenomics examines the oral microbiome during advanced dental caries in children, revealing novel taxa and co-occurrences with host molecules.</title>
        <authorList>
            <person name="Baker J.L."/>
            <person name="Morton J.T."/>
            <person name="Dinis M."/>
            <person name="Alvarez R."/>
            <person name="Tran N.C."/>
            <person name="Knight R."/>
            <person name="Edlund A."/>
        </authorList>
    </citation>
    <scope>NUCLEOTIDE SEQUENCE</scope>
    <source>
        <strain evidence="1">JCVI_38_bin.5</strain>
    </source>
</reference>
<dbReference type="Proteomes" id="UP000698335">
    <property type="component" value="Unassembled WGS sequence"/>
</dbReference>
<evidence type="ECO:0000313" key="2">
    <source>
        <dbReference type="Proteomes" id="UP000698335"/>
    </source>
</evidence>
<sequence>MCYGFSDAYAAERDPYTLRMQYEACEDELRSAITSRDELENLFNSCVQYSNPEIAEELRVQMDQAMYACDEHINESRRQLHRSEDELNEALYRLRQNW</sequence>
<organism evidence="1 2">
    <name type="scientific">Lancefieldella rimae</name>
    <dbReference type="NCBI Taxonomy" id="1383"/>
    <lineage>
        <taxon>Bacteria</taxon>
        <taxon>Bacillati</taxon>
        <taxon>Actinomycetota</taxon>
        <taxon>Coriobacteriia</taxon>
        <taxon>Coriobacteriales</taxon>
        <taxon>Atopobiaceae</taxon>
        <taxon>Lancefieldella</taxon>
    </lineage>
</organism>